<comment type="caution">
    <text evidence="1">The sequence shown here is derived from an EMBL/GenBank/DDBJ whole genome shotgun (WGS) entry which is preliminary data.</text>
</comment>
<dbReference type="AlphaFoldDB" id="A0ABD0VU48"/>
<dbReference type="EMBL" id="JANQDX010000001">
    <property type="protein sequence ID" value="KAL0928605.1"/>
    <property type="molecule type" value="Genomic_DNA"/>
</dbReference>
<dbReference type="Proteomes" id="UP001552299">
    <property type="component" value="Unassembled WGS sequence"/>
</dbReference>
<accession>A0ABD0VU48</accession>
<organism evidence="1 2">
    <name type="scientific">Dendrobium thyrsiflorum</name>
    <name type="common">Pinecone-like raceme dendrobium</name>
    <name type="synonym">Orchid</name>
    <dbReference type="NCBI Taxonomy" id="117978"/>
    <lineage>
        <taxon>Eukaryota</taxon>
        <taxon>Viridiplantae</taxon>
        <taxon>Streptophyta</taxon>
        <taxon>Embryophyta</taxon>
        <taxon>Tracheophyta</taxon>
        <taxon>Spermatophyta</taxon>
        <taxon>Magnoliopsida</taxon>
        <taxon>Liliopsida</taxon>
        <taxon>Asparagales</taxon>
        <taxon>Orchidaceae</taxon>
        <taxon>Epidendroideae</taxon>
        <taxon>Malaxideae</taxon>
        <taxon>Dendrobiinae</taxon>
        <taxon>Dendrobium</taxon>
    </lineage>
</organism>
<evidence type="ECO:0000313" key="2">
    <source>
        <dbReference type="Proteomes" id="UP001552299"/>
    </source>
</evidence>
<gene>
    <name evidence="1" type="ORF">M5K25_000507</name>
</gene>
<name>A0ABD0VU48_DENTH</name>
<reference evidence="1 2" key="1">
    <citation type="journal article" date="2024" name="Plant Biotechnol. J.">
        <title>Dendrobium thyrsiflorum genome and its molecular insights into genes involved in important horticultural traits.</title>
        <authorList>
            <person name="Chen B."/>
            <person name="Wang J.Y."/>
            <person name="Zheng P.J."/>
            <person name="Li K.L."/>
            <person name="Liang Y.M."/>
            <person name="Chen X.F."/>
            <person name="Zhang C."/>
            <person name="Zhao X."/>
            <person name="He X."/>
            <person name="Zhang G.Q."/>
            <person name="Liu Z.J."/>
            <person name="Xu Q."/>
        </authorList>
    </citation>
    <scope>NUCLEOTIDE SEQUENCE [LARGE SCALE GENOMIC DNA]</scope>
    <source>
        <strain evidence="1">GZMU011</strain>
    </source>
</reference>
<keyword evidence="2" id="KW-1185">Reference proteome</keyword>
<evidence type="ECO:0000313" key="1">
    <source>
        <dbReference type="EMBL" id="KAL0928605.1"/>
    </source>
</evidence>
<sequence length="208" mass="24318">MLAITSLRKVVHDWMLEAKGLIIEGDNYNVINSIHKSLNKKSKELVEDFSFLKEFSQDIHPLDNNGTHVMAENRHPFPTFRQRQRTYVLFHPPGEGREPDTMLKNFTREPPKEMGRNLKKKKTILALGNLTENPFPFSLSPVMVENRHPFPTFRQRQRTYVFFHHPGEGREPDTMLKNFTREPPEEMGRNLKKKKMILTLGNLSPTIL</sequence>
<protein>
    <submittedName>
        <fullName evidence="1">Uncharacterized protein</fullName>
    </submittedName>
</protein>
<proteinExistence type="predicted"/>